<comment type="caution">
    <text evidence="1">The sequence shown here is derived from an EMBL/GenBank/DDBJ whole genome shotgun (WGS) entry which is preliminary data.</text>
</comment>
<organism evidence="1 2">
    <name type="scientific">Mobilicoccus caccae</name>
    <dbReference type="NCBI Taxonomy" id="1859295"/>
    <lineage>
        <taxon>Bacteria</taxon>
        <taxon>Bacillati</taxon>
        <taxon>Actinomycetota</taxon>
        <taxon>Actinomycetes</taxon>
        <taxon>Micrococcales</taxon>
        <taxon>Dermatophilaceae</taxon>
        <taxon>Mobilicoccus</taxon>
    </lineage>
</organism>
<keyword evidence="2" id="KW-1185">Reference proteome</keyword>
<dbReference type="Proteomes" id="UP001157126">
    <property type="component" value="Unassembled WGS sequence"/>
</dbReference>
<dbReference type="SUPFAM" id="SSF51735">
    <property type="entry name" value="NAD(P)-binding Rossmann-fold domains"/>
    <property type="match status" value="1"/>
</dbReference>
<evidence type="ECO:0000313" key="1">
    <source>
        <dbReference type="EMBL" id="GMA39965.1"/>
    </source>
</evidence>
<reference evidence="2" key="1">
    <citation type="journal article" date="2019" name="Int. J. Syst. Evol. Microbiol.">
        <title>The Global Catalogue of Microorganisms (GCM) 10K type strain sequencing project: providing services to taxonomists for standard genome sequencing and annotation.</title>
        <authorList>
            <consortium name="The Broad Institute Genomics Platform"/>
            <consortium name="The Broad Institute Genome Sequencing Center for Infectious Disease"/>
            <person name="Wu L."/>
            <person name="Ma J."/>
        </authorList>
    </citation>
    <scope>NUCLEOTIDE SEQUENCE [LARGE SCALE GENOMIC DNA]</scope>
    <source>
        <strain evidence="2">NBRC 113072</strain>
    </source>
</reference>
<protein>
    <submittedName>
        <fullName evidence="1">Short-chain dehydrogenase</fullName>
    </submittedName>
</protein>
<proteinExistence type="predicted"/>
<sequence>MALVAGATRGAGRAIAMALGGAGATVYCSGRSGGGARSDYDRPETLEETAALVTEAGGTALVSVTDHLEPEEVSALVSRIHREQGRLDILVNDIGGEAYVRFGVPLWEYPLEEGLRLMRAALLSHLITARAALGLLVRHPGGLVVEITDGTREFNRDRFRDTVFLDLTKTGVDRLAFAEGHELAEHGGTAVSVTPGWLRSEMMLEAFGVTENDWFDASRAAQEPGSPPAAFVISETPHMLARGIAALAADPGRARWNTRSVSSFELAEHYDLTDVDGSRPDTWRYMREVVETGTAADVTDYR</sequence>
<dbReference type="Pfam" id="PF00106">
    <property type="entry name" value="adh_short"/>
    <property type="match status" value="1"/>
</dbReference>
<dbReference type="PRINTS" id="PR00081">
    <property type="entry name" value="GDHRDH"/>
</dbReference>
<dbReference type="InterPro" id="IPR036291">
    <property type="entry name" value="NAD(P)-bd_dom_sf"/>
</dbReference>
<dbReference type="Gene3D" id="3.40.50.720">
    <property type="entry name" value="NAD(P)-binding Rossmann-like Domain"/>
    <property type="match status" value="1"/>
</dbReference>
<dbReference type="PANTHER" id="PTHR44147:SF2">
    <property type="entry name" value="DEHYDROGENASE_REDUCTASE SDR FAMILY MEMBER 1"/>
    <property type="match status" value="1"/>
</dbReference>
<accession>A0ABQ6IPX8</accession>
<dbReference type="NCBIfam" id="NF006159">
    <property type="entry name" value="PRK08303.1"/>
    <property type="match status" value="1"/>
</dbReference>
<dbReference type="EMBL" id="BSUO01000001">
    <property type="protein sequence ID" value="GMA39965.1"/>
    <property type="molecule type" value="Genomic_DNA"/>
</dbReference>
<name>A0ABQ6IPX8_9MICO</name>
<dbReference type="PANTHER" id="PTHR44147">
    <property type="entry name" value="DEHYDROGENASE/REDUCTASE SDR FAMILY MEMBER 1"/>
    <property type="match status" value="1"/>
</dbReference>
<gene>
    <name evidence="1" type="ORF">GCM10025883_20100</name>
</gene>
<dbReference type="InterPro" id="IPR002347">
    <property type="entry name" value="SDR_fam"/>
</dbReference>
<evidence type="ECO:0000313" key="2">
    <source>
        <dbReference type="Proteomes" id="UP001157126"/>
    </source>
</evidence>